<dbReference type="Proteomes" id="UP000321723">
    <property type="component" value="Unassembled WGS sequence"/>
</dbReference>
<evidence type="ECO:0000313" key="3">
    <source>
        <dbReference type="Proteomes" id="UP000321723"/>
    </source>
</evidence>
<organism evidence="1 3">
    <name type="scientific">Cellulomonas hominis</name>
    <dbReference type="NCBI Taxonomy" id="156981"/>
    <lineage>
        <taxon>Bacteria</taxon>
        <taxon>Bacillati</taxon>
        <taxon>Actinomycetota</taxon>
        <taxon>Actinomycetes</taxon>
        <taxon>Micrococcales</taxon>
        <taxon>Cellulomonadaceae</taxon>
        <taxon>Cellulomonas</taxon>
    </lineage>
</organism>
<accession>A0A511FHR6</accession>
<sequence>MAQTSDPRLTDARARRRAEVLARRRRVRTRLPLDAALRIALDPGTDRSLRA</sequence>
<comment type="caution">
    <text evidence="1">The sequence shown here is derived from an EMBL/GenBank/DDBJ whole genome shotgun (WGS) entry which is preliminary data.</text>
</comment>
<dbReference type="RefSeq" id="WP_168431187.1">
    <property type="nucleotide sequence ID" value="NZ_BJVQ01000110.1"/>
</dbReference>
<keyword evidence="3" id="KW-1185">Reference proteome</keyword>
<dbReference type="Proteomes" id="UP000564629">
    <property type="component" value="Unassembled WGS sequence"/>
</dbReference>
<evidence type="ECO:0000313" key="4">
    <source>
        <dbReference type="Proteomes" id="UP000564629"/>
    </source>
</evidence>
<dbReference type="AlphaFoldDB" id="A0A511FHR6"/>
<dbReference type="EMBL" id="BJVQ01000110">
    <property type="protein sequence ID" value="GEL48786.1"/>
    <property type="molecule type" value="Genomic_DNA"/>
</dbReference>
<gene>
    <name evidence="1" type="ORF">CHO01_39020</name>
    <name evidence="2" type="ORF">HNR08_003881</name>
</gene>
<reference evidence="1 3" key="1">
    <citation type="submission" date="2019-07" db="EMBL/GenBank/DDBJ databases">
        <title>Whole genome shotgun sequence of Cellulomonas hominis NBRC 16055.</title>
        <authorList>
            <person name="Hosoyama A."/>
            <person name="Uohara A."/>
            <person name="Ohji S."/>
            <person name="Ichikawa N."/>
        </authorList>
    </citation>
    <scope>NUCLEOTIDE SEQUENCE [LARGE SCALE GENOMIC DNA]</scope>
    <source>
        <strain evidence="1 3">NBRC 16055</strain>
    </source>
</reference>
<dbReference type="EMBL" id="JACHDN010000001">
    <property type="protein sequence ID" value="MBB5475145.1"/>
    <property type="molecule type" value="Genomic_DNA"/>
</dbReference>
<name>A0A511FHR6_9CELL</name>
<evidence type="ECO:0000313" key="1">
    <source>
        <dbReference type="EMBL" id="GEL48786.1"/>
    </source>
</evidence>
<evidence type="ECO:0000313" key="2">
    <source>
        <dbReference type="EMBL" id="MBB5475145.1"/>
    </source>
</evidence>
<protein>
    <submittedName>
        <fullName evidence="1">Uncharacterized protein</fullName>
    </submittedName>
</protein>
<proteinExistence type="predicted"/>
<reference evidence="2 4" key="2">
    <citation type="submission" date="2020-08" db="EMBL/GenBank/DDBJ databases">
        <title>Sequencing the genomes of 1000 actinobacteria strains.</title>
        <authorList>
            <person name="Klenk H.-P."/>
        </authorList>
    </citation>
    <scope>NUCLEOTIDE SEQUENCE [LARGE SCALE GENOMIC DNA]</scope>
    <source>
        <strain evidence="2 4">DSM 9581</strain>
    </source>
</reference>